<dbReference type="InterPro" id="IPR003959">
    <property type="entry name" value="ATPase_AAA_core"/>
</dbReference>
<dbReference type="InterPro" id="IPR027417">
    <property type="entry name" value="P-loop_NTPase"/>
</dbReference>
<keyword evidence="3" id="KW-0067">ATP-binding</keyword>
<keyword evidence="2" id="KW-0547">Nucleotide-binding</keyword>
<organism evidence="5 6">
    <name type="scientific">Candidatus Accumulibacter adjunctus</name>
    <dbReference type="NCBI Taxonomy" id="1454001"/>
    <lineage>
        <taxon>Bacteria</taxon>
        <taxon>Pseudomonadati</taxon>
        <taxon>Pseudomonadota</taxon>
        <taxon>Betaproteobacteria</taxon>
        <taxon>Candidatus Accumulibacter</taxon>
    </lineage>
</organism>
<dbReference type="EMBL" id="JFAX01000007">
    <property type="protein sequence ID" value="EXI67926.1"/>
    <property type="molecule type" value="Genomic_DNA"/>
</dbReference>
<dbReference type="GO" id="GO:0000502">
    <property type="term" value="C:proteasome complex"/>
    <property type="evidence" value="ECO:0007669"/>
    <property type="project" value="UniProtKB-KW"/>
</dbReference>
<dbReference type="Gene3D" id="3.40.50.300">
    <property type="entry name" value="P-loop containing nucleotide triphosphate hydrolases"/>
    <property type="match status" value="1"/>
</dbReference>
<dbReference type="PANTHER" id="PTHR23073">
    <property type="entry name" value="26S PROTEASOME REGULATORY SUBUNIT"/>
    <property type="match status" value="1"/>
</dbReference>
<dbReference type="SMART" id="SM00382">
    <property type="entry name" value="AAA"/>
    <property type="match status" value="1"/>
</dbReference>
<dbReference type="PATRIC" id="fig|1454001.3.peg.1607"/>
<keyword evidence="6" id="KW-1185">Reference proteome</keyword>
<dbReference type="InterPro" id="IPR050221">
    <property type="entry name" value="26S_Proteasome_ATPase"/>
</dbReference>
<dbReference type="AlphaFoldDB" id="A0A011MZB8"/>
<dbReference type="GO" id="GO:0005524">
    <property type="term" value="F:ATP binding"/>
    <property type="evidence" value="ECO:0007669"/>
    <property type="project" value="UniProtKB-KW"/>
</dbReference>
<keyword evidence="5" id="KW-0647">Proteasome</keyword>
<evidence type="ECO:0000256" key="2">
    <source>
        <dbReference type="ARBA" id="ARBA00022741"/>
    </source>
</evidence>
<sequence length="710" mass="76048">MTDPSELANALAQPLASLPRDAAMHFRLCFYGAITRVIARLAENAGSFERVFKDFPFLAHYANQLADHGLAGVAGDQAVLRWADAVRAWEDAHGGESGQDGHDGDEGHLPLRALREALDLDDDEIALLMTVGLPEEDARFGALFARLNGAKGLRRPTVGLLAAWWTGDSGDGHDSHHSHARDVHAAIRHLTDCGLLAPVSREPPRAEWQLAVPHLLWDALRGVAVERPAAWARYRPARSLAPLDTLLIEPSLRQEVEGVTALLAANALPAVVVRGPRANGRRTLLGALARATGRGLLEIDASAPESDERWRLAGPLATLLHALPVLLLQPGPGETAAVPELPGHVGPLGVVMGRQGGLSGAAVQQAVQIDLDMPAPDERREHWRAALGSRACTDLEAVAGALRLGRGSIRRAAELAAMRATLAGRAAITPEDVRVAARSLHREALETIASPVSGGGDWRHLAVPEPTRLDLHDLALRCRHRESLGRLAGGPAGAANAGVRALFKGPSGTGKTLAARLLANTLGKDLYRVDLAAVVNKYIGETEKNLERAFSRAEELDVMLLLDEGDALLTRRTDVGSSNDRYANLETNYLLQRVESFTGILVVTTNAGDRIDGAFARRMDVVVDFPLPQAEQRRTIWDLHLPAGHAVAEAPLWDVAQRCALSGGQIRNAALHAALLAFDRGTPLGDSDLLAAVRREYRKSGGVCPLRQSA</sequence>
<evidence type="ECO:0000256" key="1">
    <source>
        <dbReference type="ARBA" id="ARBA00006914"/>
    </source>
</evidence>
<gene>
    <name evidence="5" type="primary">mpa</name>
    <name evidence="5" type="ORF">AW08_01530</name>
</gene>
<evidence type="ECO:0000313" key="6">
    <source>
        <dbReference type="Proteomes" id="UP000020218"/>
    </source>
</evidence>
<dbReference type="Pfam" id="PF00004">
    <property type="entry name" value="AAA"/>
    <property type="match status" value="1"/>
</dbReference>
<evidence type="ECO:0000313" key="5">
    <source>
        <dbReference type="EMBL" id="EXI67926.1"/>
    </source>
</evidence>
<protein>
    <submittedName>
        <fullName evidence="5">Mycobacterial proteasome ATPase</fullName>
    </submittedName>
</protein>
<evidence type="ECO:0000256" key="3">
    <source>
        <dbReference type="ARBA" id="ARBA00022840"/>
    </source>
</evidence>
<dbReference type="SUPFAM" id="SSF52540">
    <property type="entry name" value="P-loop containing nucleoside triphosphate hydrolases"/>
    <property type="match status" value="1"/>
</dbReference>
<comment type="caution">
    <text evidence="5">The sequence shown here is derived from an EMBL/GenBank/DDBJ whole genome shotgun (WGS) entry which is preliminary data.</text>
</comment>
<feature type="domain" description="AAA+ ATPase" evidence="4">
    <location>
        <begin position="497"/>
        <end position="629"/>
    </location>
</feature>
<reference evidence="5" key="1">
    <citation type="submission" date="2014-02" db="EMBL/GenBank/DDBJ databases">
        <title>Expanding our view of genomic diversity in Candidatus Accumulibacter clades.</title>
        <authorList>
            <person name="Skennerton C.T."/>
            <person name="Barr J.J."/>
            <person name="Slater F.R."/>
            <person name="Bond P.L."/>
            <person name="Tyson G.W."/>
        </authorList>
    </citation>
    <scope>NUCLEOTIDE SEQUENCE [LARGE SCALE GENOMIC DNA]</scope>
</reference>
<accession>A0A011MZB8</accession>
<comment type="similarity">
    <text evidence="1">Belongs to the AAA ATPase family.</text>
</comment>
<dbReference type="GO" id="GO:0016887">
    <property type="term" value="F:ATP hydrolysis activity"/>
    <property type="evidence" value="ECO:0007669"/>
    <property type="project" value="InterPro"/>
</dbReference>
<dbReference type="Proteomes" id="UP000020218">
    <property type="component" value="Unassembled WGS sequence"/>
</dbReference>
<name>A0A011MZB8_9PROT</name>
<dbReference type="InterPro" id="IPR003593">
    <property type="entry name" value="AAA+_ATPase"/>
</dbReference>
<dbReference type="CDD" id="cd19481">
    <property type="entry name" value="RecA-like_protease"/>
    <property type="match status" value="1"/>
</dbReference>
<proteinExistence type="inferred from homology"/>
<dbReference type="STRING" id="1454001.AW08_01530"/>
<evidence type="ECO:0000259" key="4">
    <source>
        <dbReference type="SMART" id="SM00382"/>
    </source>
</evidence>